<sequence>MSTASEQRAWGRNRPASIGRPPVPQSRSSVTSPNASGASTPTSAAPKQPESKPLATVKPADQAKPAPALAPAGNVWAQRKAAQEQARAVPNTTTKDSRAPAAADTSKKSENVGASAPPAAAKKEEGYTPAGGFNANEVREFLKRDAASFKTYRMAESNPKPASAGSRSNMANGQSFFATLSKQVTQLQGSK</sequence>
<proteinExistence type="predicted"/>
<dbReference type="AlphaFoldDB" id="A0A2P8ABH1"/>
<feature type="compositionally biased region" description="Low complexity" evidence="1">
    <location>
        <begin position="31"/>
        <end position="46"/>
    </location>
</feature>
<dbReference type="EMBL" id="NHZQ01000037">
    <property type="protein sequence ID" value="PSK57796.1"/>
    <property type="molecule type" value="Genomic_DNA"/>
</dbReference>
<comment type="caution">
    <text evidence="2">The sequence shown here is derived from an EMBL/GenBank/DDBJ whole genome shotgun (WGS) entry which is preliminary data.</text>
</comment>
<gene>
    <name evidence="2" type="ORF">B9Z65_8998</name>
</gene>
<feature type="compositionally biased region" description="Low complexity" evidence="1">
    <location>
        <begin position="77"/>
        <end position="88"/>
    </location>
</feature>
<organism evidence="2 3">
    <name type="scientific">Elsinoe australis</name>
    <dbReference type="NCBI Taxonomy" id="40998"/>
    <lineage>
        <taxon>Eukaryota</taxon>
        <taxon>Fungi</taxon>
        <taxon>Dikarya</taxon>
        <taxon>Ascomycota</taxon>
        <taxon>Pezizomycotina</taxon>
        <taxon>Dothideomycetes</taxon>
        <taxon>Dothideomycetidae</taxon>
        <taxon>Myriangiales</taxon>
        <taxon>Elsinoaceae</taxon>
        <taxon>Elsinoe</taxon>
    </lineage>
</organism>
<protein>
    <submittedName>
        <fullName evidence="2">Uncharacterized protein</fullName>
    </submittedName>
</protein>
<evidence type="ECO:0000313" key="3">
    <source>
        <dbReference type="Proteomes" id="UP000243723"/>
    </source>
</evidence>
<feature type="region of interest" description="Disordered" evidence="1">
    <location>
        <begin position="1"/>
        <end position="133"/>
    </location>
</feature>
<evidence type="ECO:0000313" key="2">
    <source>
        <dbReference type="EMBL" id="PSK57796.1"/>
    </source>
</evidence>
<evidence type="ECO:0000256" key="1">
    <source>
        <dbReference type="SAM" id="MobiDB-lite"/>
    </source>
</evidence>
<keyword evidence="3" id="KW-1185">Reference proteome</keyword>
<dbReference type="STRING" id="40998.A0A2P8ABH1"/>
<dbReference type="Proteomes" id="UP000243723">
    <property type="component" value="Unassembled WGS sequence"/>
</dbReference>
<dbReference type="OrthoDB" id="5598843at2759"/>
<reference evidence="2 3" key="1">
    <citation type="submission" date="2017-05" db="EMBL/GenBank/DDBJ databases">
        <title>Draft genome sequence of Elsinoe australis.</title>
        <authorList>
            <person name="Cheng Q."/>
        </authorList>
    </citation>
    <scope>NUCLEOTIDE SEQUENCE [LARGE SCALE GENOMIC DNA]</scope>
    <source>
        <strain evidence="2 3">NL1</strain>
    </source>
</reference>
<name>A0A2P8ABH1_9PEZI</name>
<accession>A0A2P8ABH1</accession>